<dbReference type="RefSeq" id="WP_166352981.1">
    <property type="nucleotide sequence ID" value="NZ_CP088280.1"/>
</dbReference>
<dbReference type="AlphaFoldDB" id="A0A7Z0TQG0"/>
<accession>A0A7Z0TQG0</accession>
<evidence type="ECO:0000313" key="1">
    <source>
        <dbReference type="EMBL" id="NYY94443.1"/>
    </source>
</evidence>
<organism evidence="1">
    <name type="scientific">Bradyrhizobium barranii subsp. barranii</name>
    <dbReference type="NCBI Taxonomy" id="2823807"/>
    <lineage>
        <taxon>Bacteria</taxon>
        <taxon>Pseudomonadati</taxon>
        <taxon>Pseudomonadota</taxon>
        <taxon>Alphaproteobacteria</taxon>
        <taxon>Hyphomicrobiales</taxon>
        <taxon>Nitrobacteraceae</taxon>
        <taxon>Bradyrhizobium</taxon>
        <taxon>Bradyrhizobium barranii</taxon>
    </lineage>
</organism>
<reference evidence="2 3" key="3">
    <citation type="journal article" date="2022" name="Int. J. Syst. Evol. Microbiol.">
        <title>Strains of Bradyrhizobium barranii sp. nov. associated with legumes native to Canada are symbionts of soybeans and belong to different subspecies (subsp. barranii subsp. nov. and subsp. apii subsp. nov.) and symbiovars (sv. glycinearum and sv. septentrionale).</title>
        <authorList>
            <person name="Bromfield E.S.P."/>
            <person name="Cloutier S."/>
            <person name="Wasai-Hara S."/>
            <person name="Minamisawa K."/>
        </authorList>
    </citation>
    <scope>NUCLEOTIDE SEQUENCE [LARGE SCALE GENOMIC DNA]</scope>
    <source>
        <strain evidence="2 3">323S2</strain>
    </source>
</reference>
<dbReference type="EMBL" id="CP088280">
    <property type="protein sequence ID" value="UGX98710.1"/>
    <property type="molecule type" value="Genomic_DNA"/>
</dbReference>
<sequence length="300" mass="29786">MAHLDFPASPIVGQTYSVVGSPIYTWDGEKWTASGGAAPLVREMLTAARTYFVNASTGSNSNDGLTSATAFLTLKKAYDTVVQKLDTAGQAITIQGAGAFTAGISMASPWVGGGSILIDLGGGSINAASGNALACSCALPAIVTIQNGTVGTGAGGLAAISNGGVGNIIIGAGTTFASVGGGNHIHMYAFGQGAKITAGTNYSISGNAAQHLLGSEGGAVIARNITVTILANLAITTYAYAERQGFISAPTCTFALGAFTVTGTRYLATALALIYTFGGGANYFPGTIAGSAPTSGAQYI</sequence>
<dbReference type="EMBL" id="JACBFH010000001">
    <property type="protein sequence ID" value="NYY94443.1"/>
    <property type="molecule type" value="Genomic_DNA"/>
</dbReference>
<dbReference type="SUPFAM" id="SSF51126">
    <property type="entry name" value="Pectin lyase-like"/>
    <property type="match status" value="1"/>
</dbReference>
<reference evidence="2 3" key="1">
    <citation type="journal article" date="2017" name="Syst. Appl. Microbiol.">
        <title>Soybeans inoculated with root zone soils of Canadian native legumes harbour diverse and novel Bradyrhizobium spp. that possess agricultural potential.</title>
        <authorList>
            <person name="Bromfield E.S.P."/>
            <person name="Cloutier S."/>
            <person name="Tambong J.T."/>
            <person name="Tran Thi T.V."/>
        </authorList>
    </citation>
    <scope>NUCLEOTIDE SEQUENCE [LARGE SCALE GENOMIC DNA]</scope>
    <source>
        <strain evidence="2 3">323S2</strain>
    </source>
</reference>
<name>A0A7Z0TQG0_9BRAD</name>
<proteinExistence type="predicted"/>
<dbReference type="Proteomes" id="UP000564836">
    <property type="component" value="Chromosome"/>
</dbReference>
<gene>
    <name evidence="2" type="ORF">G6321_00027795</name>
    <name evidence="1" type="ORF">G6321_40440</name>
</gene>
<reference evidence="1" key="2">
    <citation type="submission" date="2020-06" db="EMBL/GenBank/DDBJ databases">
        <title>Whole Genome Sequence of Bradyrhizobium sp. Strain 323S2.</title>
        <authorList>
            <person name="Bromfield E.S.P."/>
        </authorList>
    </citation>
    <scope>NUCLEOTIDE SEQUENCE [LARGE SCALE GENOMIC DNA]</scope>
    <source>
        <strain evidence="1">323S2</strain>
    </source>
</reference>
<dbReference type="InterPro" id="IPR011050">
    <property type="entry name" value="Pectin_lyase_fold/virulence"/>
</dbReference>
<protein>
    <submittedName>
        <fullName evidence="1">Uncharacterized protein</fullName>
    </submittedName>
</protein>
<evidence type="ECO:0000313" key="2">
    <source>
        <dbReference type="EMBL" id="UGX98710.1"/>
    </source>
</evidence>
<evidence type="ECO:0000313" key="3">
    <source>
        <dbReference type="Proteomes" id="UP000564836"/>
    </source>
</evidence>